<dbReference type="EMBL" id="JBDFQZ010000006">
    <property type="protein sequence ID" value="KAK9716481.1"/>
    <property type="molecule type" value="Genomic_DNA"/>
</dbReference>
<feature type="transmembrane region" description="Helical" evidence="1">
    <location>
        <begin position="114"/>
        <end position="133"/>
    </location>
</feature>
<keyword evidence="1" id="KW-1133">Transmembrane helix</keyword>
<evidence type="ECO:0000313" key="3">
    <source>
        <dbReference type="EMBL" id="KAK9716480.1"/>
    </source>
</evidence>
<reference evidence="3 4" key="1">
    <citation type="submission" date="2024-03" db="EMBL/GenBank/DDBJ databases">
        <title>WGS assembly of Saponaria officinalis var. Norfolk2.</title>
        <authorList>
            <person name="Jenkins J."/>
            <person name="Shu S."/>
            <person name="Grimwood J."/>
            <person name="Barry K."/>
            <person name="Goodstein D."/>
            <person name="Schmutz J."/>
            <person name="Leebens-Mack J."/>
            <person name="Osbourn A."/>
        </authorList>
    </citation>
    <scope>NUCLEOTIDE SEQUENCE [LARGE SCALE GENOMIC DNA]</scope>
    <source>
        <strain evidence="4">cv. Norfolk2</strain>
        <strain evidence="3">JIC</strain>
        <tissue evidence="3">Leaf</tissue>
    </source>
</reference>
<keyword evidence="4" id="KW-1185">Reference proteome</keyword>
<dbReference type="PANTHER" id="PTHR46431:SF7">
    <property type="entry name" value="SNARE ASSOCIATED GOLGI PROTEIN FAMILY"/>
    <property type="match status" value="1"/>
</dbReference>
<evidence type="ECO:0000256" key="1">
    <source>
        <dbReference type="SAM" id="Phobius"/>
    </source>
</evidence>
<dbReference type="EMBL" id="JBDFQZ010000006">
    <property type="protein sequence ID" value="KAK9716480.1"/>
    <property type="molecule type" value="Genomic_DNA"/>
</dbReference>
<protein>
    <recommendedName>
        <fullName evidence="2">VTT domain-containing protein</fullName>
    </recommendedName>
</protein>
<feature type="transmembrane region" description="Helical" evidence="1">
    <location>
        <begin position="145"/>
        <end position="167"/>
    </location>
</feature>
<gene>
    <name evidence="3" type="ORF">RND81_06G236300</name>
</gene>
<proteinExistence type="predicted"/>
<accession>A0AAW1KFU3</accession>
<feature type="transmembrane region" description="Helical" evidence="1">
    <location>
        <begin position="271"/>
        <end position="292"/>
    </location>
</feature>
<name>A0AAW1KFU3_SAPOF</name>
<feature type="transmembrane region" description="Helical" evidence="1">
    <location>
        <begin position="72"/>
        <end position="94"/>
    </location>
</feature>
<dbReference type="AlphaFoldDB" id="A0AAW1KFU3"/>
<dbReference type="PANTHER" id="PTHR46431">
    <property type="entry name" value="EXPRESSED PROTEIN"/>
    <property type="match status" value="1"/>
</dbReference>
<dbReference type="Pfam" id="PF09335">
    <property type="entry name" value="VTT_dom"/>
    <property type="match status" value="1"/>
</dbReference>
<keyword evidence="1" id="KW-0812">Transmembrane</keyword>
<dbReference type="InterPro" id="IPR032816">
    <property type="entry name" value="VTT_dom"/>
</dbReference>
<feature type="domain" description="VTT" evidence="2">
    <location>
        <begin position="131"/>
        <end position="250"/>
    </location>
</feature>
<organism evidence="3 4">
    <name type="scientific">Saponaria officinalis</name>
    <name type="common">Common soapwort</name>
    <name type="synonym">Lychnis saponaria</name>
    <dbReference type="NCBI Taxonomy" id="3572"/>
    <lineage>
        <taxon>Eukaryota</taxon>
        <taxon>Viridiplantae</taxon>
        <taxon>Streptophyta</taxon>
        <taxon>Embryophyta</taxon>
        <taxon>Tracheophyta</taxon>
        <taxon>Spermatophyta</taxon>
        <taxon>Magnoliopsida</taxon>
        <taxon>eudicotyledons</taxon>
        <taxon>Gunneridae</taxon>
        <taxon>Pentapetalae</taxon>
        <taxon>Caryophyllales</taxon>
        <taxon>Caryophyllaceae</taxon>
        <taxon>Caryophylleae</taxon>
        <taxon>Saponaria</taxon>
    </lineage>
</organism>
<evidence type="ECO:0000313" key="4">
    <source>
        <dbReference type="Proteomes" id="UP001443914"/>
    </source>
</evidence>
<sequence>MNFVSGCVAADNSTTAVPELTLRIADKSGDYVVLFDETASSSSSDGCIMGISSEPSSPRVVRCRFFCKWIKLFLVFVFLGGVAFVSVEWLGPLLMDKGITPIIRWETSTFSDPVLALLLFITVALFPTILLPSTPSMWVAGMTFGYGYGFLLIMSAVIIGVSIPYLIGSLFHHKIEGWLERYPKKASLIKLAGEGESFDQFRTVALIRISPFPYIIYNYCAVATGVSYVPYIMASILGMVPDVLVAIYTGMLMKTLADASDQHHSLSAKQIILNIIGFAATVATTIICTILAKRRLKTMPIEDEPLLQ</sequence>
<dbReference type="Proteomes" id="UP001443914">
    <property type="component" value="Unassembled WGS sequence"/>
</dbReference>
<keyword evidence="1" id="KW-0472">Membrane</keyword>
<feature type="transmembrane region" description="Helical" evidence="1">
    <location>
        <begin position="228"/>
        <end position="250"/>
    </location>
</feature>
<comment type="caution">
    <text evidence="3">The sequence shown here is derived from an EMBL/GenBank/DDBJ whole genome shotgun (WGS) entry which is preliminary data.</text>
</comment>
<evidence type="ECO:0000259" key="2">
    <source>
        <dbReference type="Pfam" id="PF09335"/>
    </source>
</evidence>